<evidence type="ECO:0000313" key="3">
    <source>
        <dbReference type="Proteomes" id="UP000018130"/>
    </source>
</evidence>
<comment type="caution">
    <text evidence="2">The sequence shown here is derived from an EMBL/GenBank/DDBJ whole genome shotgun (WGS) entry which is preliminary data.</text>
</comment>
<organism evidence="2 3">
    <name type="scientific">Crocosphaera watsonii WH 0402</name>
    <dbReference type="NCBI Taxonomy" id="1284629"/>
    <lineage>
        <taxon>Bacteria</taxon>
        <taxon>Bacillati</taxon>
        <taxon>Cyanobacteriota</taxon>
        <taxon>Cyanophyceae</taxon>
        <taxon>Oscillatoriophycideae</taxon>
        <taxon>Chroococcales</taxon>
        <taxon>Aphanothecaceae</taxon>
        <taxon>Crocosphaera</taxon>
    </lineage>
</organism>
<dbReference type="EMBL" id="CAQN01001202">
    <property type="protein sequence ID" value="CCQ70432.1"/>
    <property type="molecule type" value="Genomic_DNA"/>
</dbReference>
<reference evidence="2 3" key="1">
    <citation type="submission" date="2013-01" db="EMBL/GenBank/DDBJ databases">
        <authorList>
            <person name="Bench S."/>
        </authorList>
    </citation>
    <scope>NUCLEOTIDE SEQUENCE [LARGE SCALE GENOMIC DNA]</scope>
    <source>
        <strain evidence="2 3">WH 0402</strain>
    </source>
</reference>
<keyword evidence="1" id="KW-0812">Transmembrane</keyword>
<proteinExistence type="predicted"/>
<name>T2K0E4_CROWT</name>
<feature type="transmembrane region" description="Helical" evidence="1">
    <location>
        <begin position="20"/>
        <end position="38"/>
    </location>
</feature>
<sequence length="39" mass="4012">MTSPWGDGSATSEVNETRLVASVLFVWGGSVLTGLISVS</sequence>
<protein>
    <submittedName>
        <fullName evidence="2">Uncharacterized protein</fullName>
    </submittedName>
</protein>
<keyword evidence="1" id="KW-1133">Transmembrane helix</keyword>
<evidence type="ECO:0000313" key="2">
    <source>
        <dbReference type="EMBL" id="CCQ70432.1"/>
    </source>
</evidence>
<dbReference type="AlphaFoldDB" id="T2K0E4"/>
<evidence type="ECO:0000256" key="1">
    <source>
        <dbReference type="SAM" id="Phobius"/>
    </source>
</evidence>
<accession>T2K0E4</accession>
<dbReference type="Proteomes" id="UP000018130">
    <property type="component" value="Unassembled WGS sequence"/>
</dbReference>
<keyword evidence="1" id="KW-0472">Membrane</keyword>
<gene>
    <name evidence="2" type="ORF">CWATWH0402_4125</name>
</gene>
<reference evidence="2 3" key="2">
    <citation type="submission" date="2013-09" db="EMBL/GenBank/DDBJ databases">
        <title>Whole genome comparison of six Crocosphaera watsonii strains with differing phenotypes.</title>
        <authorList>
            <person name="Bench S.R."/>
            <person name="Heller P."/>
            <person name="Frank I."/>
            <person name="Arciniega M."/>
            <person name="Shilova I.N."/>
            <person name="Zehr J.P."/>
        </authorList>
    </citation>
    <scope>NUCLEOTIDE SEQUENCE [LARGE SCALE GENOMIC DNA]</scope>
    <source>
        <strain evidence="2 3">WH 0402</strain>
    </source>
</reference>